<dbReference type="Pfam" id="PF08402">
    <property type="entry name" value="TOBE_2"/>
    <property type="match status" value="1"/>
</dbReference>
<evidence type="ECO:0000256" key="11">
    <source>
        <dbReference type="ARBA" id="ARBA00066388"/>
    </source>
</evidence>
<keyword evidence="8" id="KW-0408">Iron</keyword>
<dbReference type="Gene3D" id="3.40.50.300">
    <property type="entry name" value="P-loop containing nucleotide triphosphate hydrolases"/>
    <property type="match status" value="1"/>
</dbReference>
<accession>A0A4Q5MZ09</accession>
<dbReference type="RefSeq" id="WP_130102738.1">
    <property type="nucleotide sequence ID" value="NZ_SDWW01000024.1"/>
</dbReference>
<dbReference type="GO" id="GO:0015408">
    <property type="term" value="F:ABC-type ferric iron transporter activity"/>
    <property type="evidence" value="ECO:0007669"/>
    <property type="project" value="InterPro"/>
</dbReference>
<evidence type="ECO:0000256" key="9">
    <source>
        <dbReference type="ARBA" id="ARBA00023065"/>
    </source>
</evidence>
<feature type="domain" description="ABC transporter" evidence="12">
    <location>
        <begin position="4"/>
        <end position="236"/>
    </location>
</feature>
<name>A0A4Q5MZ09_9MICO</name>
<dbReference type="EC" id="7.6.2.9" evidence="11"/>
<dbReference type="PROSITE" id="PS00211">
    <property type="entry name" value="ABC_TRANSPORTER_1"/>
    <property type="match status" value="1"/>
</dbReference>
<gene>
    <name evidence="13" type="ORF">EUA98_11035</name>
</gene>
<dbReference type="InterPro" id="IPR003439">
    <property type="entry name" value="ABC_transporter-like_ATP-bd"/>
</dbReference>
<keyword evidence="9" id="KW-0406">Ion transport</keyword>
<evidence type="ECO:0000259" key="12">
    <source>
        <dbReference type="PROSITE" id="PS50893"/>
    </source>
</evidence>
<evidence type="ECO:0000256" key="10">
    <source>
        <dbReference type="ARBA" id="ARBA00023136"/>
    </source>
</evidence>
<evidence type="ECO:0000256" key="4">
    <source>
        <dbReference type="ARBA" id="ARBA00022519"/>
    </source>
</evidence>
<evidence type="ECO:0000256" key="8">
    <source>
        <dbReference type="ARBA" id="ARBA00023004"/>
    </source>
</evidence>
<evidence type="ECO:0000256" key="2">
    <source>
        <dbReference type="ARBA" id="ARBA00022475"/>
    </source>
</evidence>
<dbReference type="InterPro" id="IPR013611">
    <property type="entry name" value="Transp-assoc_OB_typ2"/>
</dbReference>
<dbReference type="GO" id="GO:0043190">
    <property type="term" value="C:ATP-binding cassette (ABC) transporter complex"/>
    <property type="evidence" value="ECO:0007669"/>
    <property type="project" value="InterPro"/>
</dbReference>
<evidence type="ECO:0000256" key="3">
    <source>
        <dbReference type="ARBA" id="ARBA00022496"/>
    </source>
</evidence>
<protein>
    <recommendedName>
        <fullName evidence="11">ABC-type quaternary amine transporter</fullName>
        <ecNumber evidence="11">7.6.2.9</ecNumber>
    </recommendedName>
</protein>
<dbReference type="AlphaFoldDB" id="A0A4Q5MZ09"/>
<evidence type="ECO:0000256" key="7">
    <source>
        <dbReference type="ARBA" id="ARBA00022967"/>
    </source>
</evidence>
<keyword evidence="6 13" id="KW-0067">ATP-binding</keyword>
<evidence type="ECO:0000256" key="6">
    <source>
        <dbReference type="ARBA" id="ARBA00022840"/>
    </source>
</evidence>
<keyword evidence="7" id="KW-1278">Translocase</keyword>
<dbReference type="InterPro" id="IPR017871">
    <property type="entry name" value="ABC_transporter-like_CS"/>
</dbReference>
<dbReference type="GO" id="GO:0005524">
    <property type="term" value="F:ATP binding"/>
    <property type="evidence" value="ECO:0007669"/>
    <property type="project" value="UniProtKB-KW"/>
</dbReference>
<dbReference type="InterPro" id="IPR050093">
    <property type="entry name" value="ABC_SmlMolc_Importer"/>
</dbReference>
<evidence type="ECO:0000313" key="13">
    <source>
        <dbReference type="EMBL" id="RYV50916.1"/>
    </source>
</evidence>
<keyword evidence="4" id="KW-0997">Cell inner membrane</keyword>
<dbReference type="GO" id="GO:0015418">
    <property type="term" value="F:ABC-type quaternary ammonium compound transporting activity"/>
    <property type="evidence" value="ECO:0007669"/>
    <property type="project" value="UniProtKB-EC"/>
</dbReference>
<dbReference type="PANTHER" id="PTHR42781">
    <property type="entry name" value="SPERMIDINE/PUTRESCINE IMPORT ATP-BINDING PROTEIN POTA"/>
    <property type="match status" value="1"/>
</dbReference>
<dbReference type="InterPro" id="IPR008995">
    <property type="entry name" value="Mo/tungstate-bd_C_term_dom"/>
</dbReference>
<keyword evidence="10" id="KW-0472">Membrane</keyword>
<evidence type="ECO:0000313" key="14">
    <source>
        <dbReference type="Proteomes" id="UP000293764"/>
    </source>
</evidence>
<evidence type="ECO:0000256" key="1">
    <source>
        <dbReference type="ARBA" id="ARBA00022448"/>
    </source>
</evidence>
<evidence type="ECO:0000256" key="5">
    <source>
        <dbReference type="ARBA" id="ARBA00022741"/>
    </source>
</evidence>
<keyword evidence="3" id="KW-0410">Iron transport</keyword>
<dbReference type="EMBL" id="SDWW01000024">
    <property type="protein sequence ID" value="RYV50916.1"/>
    <property type="molecule type" value="Genomic_DNA"/>
</dbReference>
<dbReference type="GO" id="GO:0016887">
    <property type="term" value="F:ATP hydrolysis activity"/>
    <property type="evidence" value="ECO:0007669"/>
    <property type="project" value="InterPro"/>
</dbReference>
<dbReference type="SUPFAM" id="SSF52540">
    <property type="entry name" value="P-loop containing nucleoside triphosphate hydrolases"/>
    <property type="match status" value="1"/>
</dbReference>
<dbReference type="FunFam" id="3.40.50.300:FF:000425">
    <property type="entry name" value="Probable ABC transporter, ATP-binding subunit"/>
    <property type="match status" value="1"/>
</dbReference>
<dbReference type="OrthoDB" id="9802264at2"/>
<dbReference type="InterPro" id="IPR027417">
    <property type="entry name" value="P-loop_NTPase"/>
</dbReference>
<proteinExistence type="predicted"/>
<reference evidence="13 14" key="1">
    <citation type="submission" date="2019-01" db="EMBL/GenBank/DDBJ databases">
        <title>Novel species of Cellulomonas.</title>
        <authorList>
            <person name="Liu Q."/>
            <person name="Xin Y.-H."/>
        </authorList>
    </citation>
    <scope>NUCLEOTIDE SEQUENCE [LARGE SCALE GENOMIC DNA]</scope>
    <source>
        <strain evidence="13 14">HLT2-17</strain>
    </source>
</reference>
<dbReference type="CDD" id="cd03259">
    <property type="entry name" value="ABC_Carb_Solutes_like"/>
    <property type="match status" value="1"/>
</dbReference>
<comment type="caution">
    <text evidence="13">The sequence shown here is derived from an EMBL/GenBank/DDBJ whole genome shotgun (WGS) entry which is preliminary data.</text>
</comment>
<dbReference type="InterPro" id="IPR015853">
    <property type="entry name" value="ABC_transpr_FbpC"/>
</dbReference>
<keyword evidence="5" id="KW-0547">Nucleotide-binding</keyword>
<dbReference type="PANTHER" id="PTHR42781:SF5">
    <property type="entry name" value="PUTRESCINE TRANSPORT ATP-BINDING PROTEIN POTG"/>
    <property type="match status" value="1"/>
</dbReference>
<dbReference type="SMART" id="SM00382">
    <property type="entry name" value="AAA"/>
    <property type="match status" value="1"/>
</dbReference>
<keyword evidence="1" id="KW-0813">Transport</keyword>
<keyword evidence="2" id="KW-1003">Cell membrane</keyword>
<dbReference type="PROSITE" id="PS50893">
    <property type="entry name" value="ABC_TRANSPORTER_2"/>
    <property type="match status" value="1"/>
</dbReference>
<dbReference type="Pfam" id="PF00005">
    <property type="entry name" value="ABC_tran"/>
    <property type="match status" value="1"/>
</dbReference>
<dbReference type="Proteomes" id="UP000293764">
    <property type="component" value="Unassembled WGS sequence"/>
</dbReference>
<keyword evidence="14" id="KW-1185">Reference proteome</keyword>
<organism evidence="13 14">
    <name type="scientific">Pengzhenrongella frigida</name>
    <dbReference type="NCBI Taxonomy" id="1259133"/>
    <lineage>
        <taxon>Bacteria</taxon>
        <taxon>Bacillati</taxon>
        <taxon>Actinomycetota</taxon>
        <taxon>Actinomycetes</taxon>
        <taxon>Micrococcales</taxon>
        <taxon>Pengzhenrongella</taxon>
    </lineage>
</organism>
<sequence>MTALTIKGVCKSFGDHPVLDGVDLTVADGELTAVLGASGCGKTTLLRLIAGFAAPDEGTIALGDDVVVGDGTFVSPQRRRVGYVPQEGALFPHLDVAENIVFGLPRSERKAHHRVDELLELVGLDRRVRHRAPHQLSGGQQQRVALARALAPRPTLLLLDEPFSSLDAALRTETREAVVSALRAASASALLVTHDQGEAMSMADRIAIMRDGRIVQADAPAAVYGQPADAATARSVGHANVLEAQVRDGLAHTSIGPIPLRRLRRDGPAQILVRPEQVLIVPADGTSIQTLARVDRVHFYGHDSVVALTVLATDERVLARISGGTSPVLGATVDLELAGEAMNYATEP</sequence>
<dbReference type="SUPFAM" id="SSF50331">
    <property type="entry name" value="MOP-like"/>
    <property type="match status" value="1"/>
</dbReference>
<dbReference type="InterPro" id="IPR003593">
    <property type="entry name" value="AAA+_ATPase"/>
</dbReference>